<dbReference type="PANTHER" id="PTHR32305">
    <property type="match status" value="1"/>
</dbReference>
<dbReference type="EMBL" id="JANZXA010000004">
    <property type="protein sequence ID" value="MCT2399615.1"/>
    <property type="molecule type" value="Genomic_DNA"/>
</dbReference>
<evidence type="ECO:0000313" key="4">
    <source>
        <dbReference type="Proteomes" id="UP001165583"/>
    </source>
</evidence>
<dbReference type="InterPro" id="IPR050708">
    <property type="entry name" value="T6SS_VgrG/RHS"/>
</dbReference>
<keyword evidence="4" id="KW-1185">Reference proteome</keyword>
<evidence type="ECO:0000313" key="3">
    <source>
        <dbReference type="EMBL" id="MCT2399615.1"/>
    </source>
</evidence>
<sequence>MLKLHASTMLSRNKFEGKMNTLPHSNLRLHGQGAAPFKPMLMLGASLIAMAPLPAFAQLADDATPPQRWVVDERGVNLATGQANVLNVPISIGTNGQGMAFGGMLGIRRELQYSIEQISSTELAAVVGGTRIKFTLSGSTWVNAQGGGETLVATGNIWSGGSYTLTMRDGTVAFFDQSPIAGVAVDEIKYFSLNAVALAKYIIKPGGEKISFYYKNMMSGSLAGERSNIRLISAVSSNGFMAKLEYAGATLSDGYSNFFLLTKATLINLSVDYCDPAADSCTSLTQQWPSVTYATSSDGSQKQQTDLLGRTITYTTVGTQQVKIRRASSSTDNEIISYAYSSGANRVSSITVDGSTWQYAWSSADPVMTVTVTNPDTTQHVVTVDTNQNQVLTYRDELNATTTYQYDSNGRLTYAVGPGGTITSGVPTAGYTKYTYDARGNVKETRKVSKTPGTPADIVTTASYPSTCANLKTCNQPTWTRDALGHQTDYTYNATHGGLLTVTAPADASGVRPQTRYSYTAMQAYYKNSSGSIVASGINQYQLTATSTCLSATSANPASCVGSANESKRTVSYGPQTAGTANNLFPVSSTASAGNGSVTTTVSSVYDNVGNVVSVDGPLSGTGDTTVYRYDAARELVGVVSPDPDGTGSRIPLAQRTTYNVDGQVTMVETGTVADQSDTAWNNFSSLQQTSTTYDGNARAIKMTVTAGGTTYALSQQSYDNMGRVKCTVVRMDPTQWSSQSDACTPQTSGAYGPDRVAKPTYDAVGRVLTVTTGLGTSASAVTQTAIYTTDGLLASVKDANNNKTTYTYDGFDRLSKTNYPSSTKGAGSSSSTDYEQLTYGDNVHVTSLRLRDGSSMSLAYDNLDRIVTRTPPGETAISYTYNLAGQPTLVTQGSVNLTSSYDALGRMTSEAQAFGSMSYQYDTAGNPIRLTWGDGFYVNYDYDNTGQITKIRENGATSGVGVLAQYGYDNLGRRSTITFGNGTTRTYAWDTISRLSGLQVNLAGTTSDLTIGKVGSTGTAIAYNPASQIIGLARSNSAYAYTGGYAVNRNYTANGLNQYTAAGATSFGYDTRGNLTTSGSSTYSYSKLNLLTSAPGCRATFRLRKRDKQDENAAFRDWRRA</sequence>
<accession>A0ABT2I487</accession>
<keyword evidence="1" id="KW-0677">Repeat</keyword>
<dbReference type="Proteomes" id="UP001165583">
    <property type="component" value="Unassembled WGS sequence"/>
</dbReference>
<organism evidence="3 4">
    <name type="scientific">Novosphingobium mangrovi</name>
    <name type="common">ex Huang et al. 2023</name>
    <dbReference type="NCBI Taxonomy" id="2976432"/>
    <lineage>
        <taxon>Bacteria</taxon>
        <taxon>Pseudomonadati</taxon>
        <taxon>Pseudomonadota</taxon>
        <taxon>Alphaproteobacteria</taxon>
        <taxon>Sphingomonadales</taxon>
        <taxon>Sphingomonadaceae</taxon>
        <taxon>Novosphingobium</taxon>
    </lineage>
</organism>
<name>A0ABT2I487_9SPHN</name>
<dbReference type="InterPro" id="IPR031325">
    <property type="entry name" value="RHS_repeat"/>
</dbReference>
<evidence type="ECO:0000259" key="2">
    <source>
        <dbReference type="Pfam" id="PF25023"/>
    </source>
</evidence>
<comment type="caution">
    <text evidence="3">The sequence shown here is derived from an EMBL/GenBank/DDBJ whole genome shotgun (WGS) entry which is preliminary data.</text>
</comment>
<dbReference type="Gene3D" id="2.180.10.10">
    <property type="entry name" value="RHS repeat-associated core"/>
    <property type="match status" value="3"/>
</dbReference>
<dbReference type="NCBIfam" id="TIGR01643">
    <property type="entry name" value="YD_repeat_2x"/>
    <property type="match status" value="2"/>
</dbReference>
<evidence type="ECO:0000256" key="1">
    <source>
        <dbReference type="ARBA" id="ARBA00022737"/>
    </source>
</evidence>
<gene>
    <name evidence="3" type="ORF">NZK81_08635</name>
</gene>
<protein>
    <recommendedName>
        <fullName evidence="2">Teneurin-like YD-shell domain-containing protein</fullName>
    </recommendedName>
</protein>
<feature type="domain" description="Teneurin-like YD-shell" evidence="2">
    <location>
        <begin position="852"/>
        <end position="952"/>
    </location>
</feature>
<dbReference type="PANTHER" id="PTHR32305:SF15">
    <property type="entry name" value="PROTEIN RHSA-RELATED"/>
    <property type="match status" value="1"/>
</dbReference>
<proteinExistence type="predicted"/>
<dbReference type="InterPro" id="IPR056823">
    <property type="entry name" value="TEN-like_YD-shell"/>
</dbReference>
<dbReference type="Pfam" id="PF05593">
    <property type="entry name" value="RHS_repeat"/>
    <property type="match status" value="1"/>
</dbReference>
<dbReference type="RefSeq" id="WP_260045707.1">
    <property type="nucleotide sequence ID" value="NZ_JANZXA010000004.1"/>
</dbReference>
<reference evidence="3" key="1">
    <citation type="submission" date="2022-09" db="EMBL/GenBank/DDBJ databases">
        <title>Novosphingobium sp. Nov., a polycyclic aromatic hydrocarbon-degrading bacterium isolated form mangrove sediments in HongKong.</title>
        <authorList>
            <person name="Hu Z."/>
        </authorList>
    </citation>
    <scope>NUCLEOTIDE SEQUENCE</scope>
    <source>
        <strain evidence="3">HK4-1</strain>
    </source>
</reference>
<dbReference type="InterPro" id="IPR006530">
    <property type="entry name" value="YD"/>
</dbReference>
<dbReference type="Pfam" id="PF25023">
    <property type="entry name" value="TEN_YD-shell"/>
    <property type="match status" value="1"/>
</dbReference>